<name>A0ABT5DMA6_9BACT</name>
<dbReference type="PROSITE" id="PS51257">
    <property type="entry name" value="PROKAR_LIPOPROTEIN"/>
    <property type="match status" value="1"/>
</dbReference>
<protein>
    <submittedName>
        <fullName evidence="3">Kelch repeat-containing protein</fullName>
    </submittedName>
</protein>
<dbReference type="Pfam" id="PF01344">
    <property type="entry name" value="Kelch_1"/>
    <property type="match status" value="1"/>
</dbReference>
<keyword evidence="4" id="KW-1185">Reference proteome</keyword>
<dbReference type="EMBL" id="JAQNDM010000002">
    <property type="protein sequence ID" value="MDC0714794.1"/>
    <property type="molecule type" value="Genomic_DNA"/>
</dbReference>
<keyword evidence="1" id="KW-0880">Kelch repeat</keyword>
<dbReference type="PANTHER" id="PTHR46344:SF27">
    <property type="entry name" value="KELCH REPEAT SUPERFAMILY PROTEIN"/>
    <property type="match status" value="1"/>
</dbReference>
<keyword evidence="2" id="KW-0677">Repeat</keyword>
<sequence>MRRRVLQALAGLMGVVLSGCGFQPPEEATGARNTTGQQLVASWSGTGSLINSDGFAGQTATVLPSGKVLVVGGYKSPGDEAAAELYDPVTGTWSSAGMLNDARTEHTATLLSNGKVVVAGGHHSTGLLASVEVYDPGTNLWSSTGDMQLARSKHGAVEVITPAGPRLLVMGGFDSPSWEQDTAELFDLATGSWTFAASMNTARSGFRAVKLSSGKVLVMGGNSFYSIIDSAEEYDPSTDTWSPVGSLMENRRGYTATLLSSGKVLVTGGLHDTNGSGFVDLASAELYDPATSSWSSAGSMPYDTSVGGNGGRGSHAAALLATGEVLVVGGVGGSVMQSAVVYDPTANTWSATADTLDGRAFHTLSVLPSGEVLAVGGQYARTSSELYTP</sequence>
<proteinExistence type="predicted"/>
<evidence type="ECO:0000313" key="4">
    <source>
        <dbReference type="Proteomes" id="UP001221838"/>
    </source>
</evidence>
<evidence type="ECO:0000256" key="1">
    <source>
        <dbReference type="ARBA" id="ARBA00022441"/>
    </source>
</evidence>
<dbReference type="InterPro" id="IPR037293">
    <property type="entry name" value="Gal_Oxidase_central_sf"/>
</dbReference>
<dbReference type="SUPFAM" id="SSF117281">
    <property type="entry name" value="Kelch motif"/>
    <property type="match status" value="1"/>
</dbReference>
<dbReference type="RefSeq" id="WP_272145478.1">
    <property type="nucleotide sequence ID" value="NZ_JAQNDM010000002.1"/>
</dbReference>
<gene>
    <name evidence="3" type="ORF">POL68_40470</name>
</gene>
<evidence type="ECO:0000256" key="2">
    <source>
        <dbReference type="ARBA" id="ARBA00022737"/>
    </source>
</evidence>
<accession>A0ABT5DMA6</accession>
<evidence type="ECO:0000313" key="3">
    <source>
        <dbReference type="EMBL" id="MDC0714794.1"/>
    </source>
</evidence>
<dbReference type="InterPro" id="IPR011043">
    <property type="entry name" value="Gal_Oxase/kelch_b-propeller"/>
</dbReference>
<dbReference type="Pfam" id="PF24681">
    <property type="entry name" value="Kelch_KLHDC2_KLHL20_DRC7"/>
    <property type="match status" value="1"/>
</dbReference>
<dbReference type="PANTHER" id="PTHR46344">
    <property type="entry name" value="OS02G0202900 PROTEIN"/>
    <property type="match status" value="1"/>
</dbReference>
<dbReference type="Gene3D" id="2.120.10.80">
    <property type="entry name" value="Kelch-type beta propeller"/>
    <property type="match status" value="1"/>
</dbReference>
<dbReference type="Proteomes" id="UP001221838">
    <property type="component" value="Unassembled WGS sequence"/>
</dbReference>
<dbReference type="InterPro" id="IPR006652">
    <property type="entry name" value="Kelch_1"/>
</dbReference>
<comment type="caution">
    <text evidence="3">The sequence shown here is derived from an EMBL/GenBank/DDBJ whole genome shotgun (WGS) entry which is preliminary data.</text>
</comment>
<dbReference type="SUPFAM" id="SSF50965">
    <property type="entry name" value="Galactose oxidase, central domain"/>
    <property type="match status" value="1"/>
</dbReference>
<reference evidence="3 4" key="1">
    <citation type="submission" date="2022-11" db="EMBL/GenBank/DDBJ databases">
        <title>Minimal conservation of predation-associated metabolite biosynthetic gene clusters underscores biosynthetic potential of Myxococcota including descriptions for ten novel species: Archangium lansinium sp. nov., Myxococcus landrumus sp. nov., Nannocystis bai.</title>
        <authorList>
            <person name="Ahearne A."/>
            <person name="Stevens C."/>
            <person name="Dowd S."/>
        </authorList>
    </citation>
    <scope>NUCLEOTIDE SEQUENCE [LARGE SCALE GENOMIC DNA]</scope>
    <source>
        <strain evidence="3 4">NCWAL01</strain>
    </source>
</reference>
<dbReference type="Gene3D" id="2.130.10.80">
    <property type="entry name" value="Galactose oxidase/kelch, beta-propeller"/>
    <property type="match status" value="2"/>
</dbReference>
<organism evidence="3 4">
    <name type="scientific">Stigmatella ashevillensis</name>
    <dbReference type="NCBI Taxonomy" id="2995309"/>
    <lineage>
        <taxon>Bacteria</taxon>
        <taxon>Pseudomonadati</taxon>
        <taxon>Myxococcota</taxon>
        <taxon>Myxococcia</taxon>
        <taxon>Myxococcales</taxon>
        <taxon>Cystobacterineae</taxon>
        <taxon>Archangiaceae</taxon>
        <taxon>Stigmatella</taxon>
    </lineage>
</organism>
<dbReference type="SMART" id="SM00612">
    <property type="entry name" value="Kelch"/>
    <property type="match status" value="6"/>
</dbReference>
<dbReference type="InterPro" id="IPR015915">
    <property type="entry name" value="Kelch-typ_b-propeller"/>
</dbReference>